<gene>
    <name evidence="8" type="ORF">SAMN05421546_0296</name>
</gene>
<dbReference type="SUPFAM" id="SSF88946">
    <property type="entry name" value="Sigma2 domain of RNA polymerase sigma factors"/>
    <property type="match status" value="1"/>
</dbReference>
<evidence type="ECO:0000259" key="6">
    <source>
        <dbReference type="Pfam" id="PF04542"/>
    </source>
</evidence>
<dbReference type="Proteomes" id="UP000241788">
    <property type="component" value="Unassembled WGS sequence"/>
</dbReference>
<dbReference type="InterPro" id="IPR036388">
    <property type="entry name" value="WH-like_DNA-bd_sf"/>
</dbReference>
<dbReference type="SUPFAM" id="SSF88659">
    <property type="entry name" value="Sigma3 and sigma4 domains of RNA polymerase sigma factors"/>
    <property type="match status" value="1"/>
</dbReference>
<name>A0A1N6NL07_9GAMM</name>
<organism evidence="8 9">
    <name type="scientific">Solilutibacter tolerans</name>
    <dbReference type="NCBI Taxonomy" id="1604334"/>
    <lineage>
        <taxon>Bacteria</taxon>
        <taxon>Pseudomonadati</taxon>
        <taxon>Pseudomonadota</taxon>
        <taxon>Gammaproteobacteria</taxon>
        <taxon>Lysobacterales</taxon>
        <taxon>Lysobacteraceae</taxon>
        <taxon>Solilutibacter</taxon>
    </lineage>
</organism>
<dbReference type="InterPro" id="IPR013324">
    <property type="entry name" value="RNA_pol_sigma_r3/r4-like"/>
</dbReference>
<keyword evidence="2" id="KW-0805">Transcription regulation</keyword>
<dbReference type="STRING" id="1604334.SAMN05421546_0296"/>
<evidence type="ECO:0000259" key="7">
    <source>
        <dbReference type="Pfam" id="PF08281"/>
    </source>
</evidence>
<proteinExistence type="inferred from homology"/>
<dbReference type="InterPro" id="IPR039425">
    <property type="entry name" value="RNA_pol_sigma-70-like"/>
</dbReference>
<protein>
    <submittedName>
        <fullName evidence="8">RNA polymerase sigma-70 factor, ECF subfamily</fullName>
    </submittedName>
</protein>
<dbReference type="NCBIfam" id="TIGR02937">
    <property type="entry name" value="sigma70-ECF"/>
    <property type="match status" value="1"/>
</dbReference>
<dbReference type="InterPro" id="IPR013249">
    <property type="entry name" value="RNA_pol_sigma70_r4_t2"/>
</dbReference>
<dbReference type="GO" id="GO:0016987">
    <property type="term" value="F:sigma factor activity"/>
    <property type="evidence" value="ECO:0007669"/>
    <property type="project" value="UniProtKB-KW"/>
</dbReference>
<evidence type="ECO:0000256" key="5">
    <source>
        <dbReference type="ARBA" id="ARBA00023163"/>
    </source>
</evidence>
<feature type="domain" description="RNA polymerase sigma factor 70 region 4 type 2" evidence="7">
    <location>
        <begin position="119"/>
        <end position="170"/>
    </location>
</feature>
<dbReference type="Gene3D" id="1.10.10.10">
    <property type="entry name" value="Winged helix-like DNA-binding domain superfamily/Winged helix DNA-binding domain"/>
    <property type="match status" value="1"/>
</dbReference>
<keyword evidence="3" id="KW-0731">Sigma factor</keyword>
<dbReference type="AlphaFoldDB" id="A0A1N6NL07"/>
<dbReference type="GO" id="GO:0003677">
    <property type="term" value="F:DNA binding"/>
    <property type="evidence" value="ECO:0007669"/>
    <property type="project" value="UniProtKB-KW"/>
</dbReference>
<dbReference type="InterPro" id="IPR007627">
    <property type="entry name" value="RNA_pol_sigma70_r2"/>
</dbReference>
<feature type="domain" description="RNA polymerase sigma-70 region 2" evidence="6">
    <location>
        <begin position="30"/>
        <end position="97"/>
    </location>
</feature>
<evidence type="ECO:0000313" key="8">
    <source>
        <dbReference type="EMBL" id="SIP92656.1"/>
    </source>
</evidence>
<dbReference type="InterPro" id="IPR014284">
    <property type="entry name" value="RNA_pol_sigma-70_dom"/>
</dbReference>
<dbReference type="InterPro" id="IPR013325">
    <property type="entry name" value="RNA_pol_sigma_r2"/>
</dbReference>
<evidence type="ECO:0000256" key="1">
    <source>
        <dbReference type="ARBA" id="ARBA00010641"/>
    </source>
</evidence>
<evidence type="ECO:0000313" key="9">
    <source>
        <dbReference type="Proteomes" id="UP000241788"/>
    </source>
</evidence>
<dbReference type="EMBL" id="FTLW01000001">
    <property type="protein sequence ID" value="SIP92656.1"/>
    <property type="molecule type" value="Genomic_DNA"/>
</dbReference>
<dbReference type="CDD" id="cd06171">
    <property type="entry name" value="Sigma70_r4"/>
    <property type="match status" value="1"/>
</dbReference>
<sequence length="183" mass="20605">MDNAQPTHDKNEAELLRAARRGDQAAFAALYRLHAKAIHSLVLRLSGSVETAEDITQDTFLKAMRFLPGLRAELPLRPWLKRTASNALIDQFRKQWRSLPLPGDDFMADAAALPESDAEIAGLLRRLPPAARTLVWLHLMEGWSHKELAARFGHTESWSKSVLSRALKQLRTNLSDDEKNSCE</sequence>
<keyword evidence="5" id="KW-0804">Transcription</keyword>
<evidence type="ECO:0000256" key="3">
    <source>
        <dbReference type="ARBA" id="ARBA00023082"/>
    </source>
</evidence>
<dbReference type="PANTHER" id="PTHR43133:SF8">
    <property type="entry name" value="RNA POLYMERASE SIGMA FACTOR HI_1459-RELATED"/>
    <property type="match status" value="1"/>
</dbReference>
<dbReference type="PANTHER" id="PTHR43133">
    <property type="entry name" value="RNA POLYMERASE ECF-TYPE SIGMA FACTO"/>
    <property type="match status" value="1"/>
</dbReference>
<evidence type="ECO:0000256" key="2">
    <source>
        <dbReference type="ARBA" id="ARBA00023015"/>
    </source>
</evidence>
<dbReference type="GO" id="GO:0006352">
    <property type="term" value="P:DNA-templated transcription initiation"/>
    <property type="evidence" value="ECO:0007669"/>
    <property type="project" value="InterPro"/>
</dbReference>
<dbReference type="RefSeq" id="WP_076584693.1">
    <property type="nucleotide sequence ID" value="NZ_FTLW01000001.1"/>
</dbReference>
<evidence type="ECO:0000256" key="4">
    <source>
        <dbReference type="ARBA" id="ARBA00023125"/>
    </source>
</evidence>
<dbReference type="Pfam" id="PF04542">
    <property type="entry name" value="Sigma70_r2"/>
    <property type="match status" value="1"/>
</dbReference>
<dbReference type="Pfam" id="PF08281">
    <property type="entry name" value="Sigma70_r4_2"/>
    <property type="match status" value="1"/>
</dbReference>
<keyword evidence="9" id="KW-1185">Reference proteome</keyword>
<accession>A0A1N6NL07</accession>
<reference evidence="9" key="1">
    <citation type="submission" date="2017-01" db="EMBL/GenBank/DDBJ databases">
        <authorList>
            <person name="Varghese N."/>
            <person name="Submissions S."/>
        </authorList>
    </citation>
    <scope>NUCLEOTIDE SEQUENCE [LARGE SCALE GENOMIC DNA]</scope>
    <source>
        <strain evidence="9">UM1</strain>
    </source>
</reference>
<keyword evidence="4" id="KW-0238">DNA-binding</keyword>
<dbReference type="OrthoDB" id="6236508at2"/>
<comment type="similarity">
    <text evidence="1">Belongs to the sigma-70 factor family. ECF subfamily.</text>
</comment>
<dbReference type="Gene3D" id="1.10.1740.10">
    <property type="match status" value="1"/>
</dbReference>